<dbReference type="Proteomes" id="UP000549394">
    <property type="component" value="Unassembled WGS sequence"/>
</dbReference>
<feature type="binding site" evidence="10">
    <location>
        <position position="159"/>
    </location>
    <ligand>
        <name>Ca(2+)</name>
        <dbReference type="ChEBI" id="CHEBI:29108"/>
        <label>1</label>
    </ligand>
</feature>
<dbReference type="SMART" id="SM00235">
    <property type="entry name" value="ZnMc"/>
    <property type="match status" value="1"/>
</dbReference>
<name>A0A7I8VA31_9ANNE</name>
<dbReference type="Pfam" id="PF00413">
    <property type="entry name" value="Peptidase_M10"/>
    <property type="match status" value="1"/>
</dbReference>
<feature type="binding site" evidence="9">
    <location>
        <position position="177"/>
    </location>
    <ligand>
        <name>Zn(2+)</name>
        <dbReference type="ChEBI" id="CHEBI:29105"/>
        <label>2</label>
        <note>catalytic</note>
    </ligand>
</feature>
<feature type="binding site" evidence="10">
    <location>
        <position position="126"/>
    </location>
    <ligand>
        <name>Zn(2+)</name>
        <dbReference type="ChEBI" id="CHEBI:29105"/>
        <label>1</label>
    </ligand>
</feature>
<evidence type="ECO:0000256" key="4">
    <source>
        <dbReference type="ARBA" id="ARBA00022729"/>
    </source>
</evidence>
<dbReference type="PIRSF" id="PIRSF001191">
    <property type="entry name" value="Peptidase_M10A_matrix"/>
    <property type="match status" value="1"/>
</dbReference>
<evidence type="ECO:0000313" key="15">
    <source>
        <dbReference type="Proteomes" id="UP000549394"/>
    </source>
</evidence>
<dbReference type="InterPro" id="IPR021190">
    <property type="entry name" value="Pept_M10A"/>
</dbReference>
<dbReference type="InterPro" id="IPR036375">
    <property type="entry name" value="Hemopexin-like_dom_sf"/>
</dbReference>
<keyword evidence="5" id="KW-0378">Hydrolase</keyword>
<dbReference type="InterPro" id="IPR024079">
    <property type="entry name" value="MetalloPept_cat_dom_sf"/>
</dbReference>
<feature type="binding site" evidence="10">
    <location>
        <position position="134"/>
    </location>
    <ligand>
        <name>Ca(2+)</name>
        <dbReference type="ChEBI" id="CHEBI:29108"/>
        <label>3</label>
    </ligand>
</feature>
<keyword evidence="6 9" id="KW-0862">Zinc</keyword>
<evidence type="ECO:0000256" key="8">
    <source>
        <dbReference type="PIRSR" id="PIRSR001191-1"/>
    </source>
</evidence>
<comment type="similarity">
    <text evidence="1">Belongs to the peptidase M10A family.</text>
</comment>
<evidence type="ECO:0000256" key="11">
    <source>
        <dbReference type="PIRSR" id="PIRSR621190-4"/>
    </source>
</evidence>
<feature type="repeat" description="Hemopexin" evidence="12">
    <location>
        <begin position="282"/>
        <end position="329"/>
    </location>
</feature>
<dbReference type="Gene3D" id="3.40.390.10">
    <property type="entry name" value="Collagenase (Catalytic Domain)"/>
    <property type="match status" value="1"/>
</dbReference>
<feature type="binding site" evidence="10">
    <location>
        <position position="128"/>
    </location>
    <ligand>
        <name>Zn(2+)</name>
        <dbReference type="ChEBI" id="CHEBI:29105"/>
        <label>1</label>
    </ligand>
</feature>
<evidence type="ECO:0000256" key="1">
    <source>
        <dbReference type="ARBA" id="ARBA00010370"/>
    </source>
</evidence>
<comment type="cofactor">
    <cofactor evidence="10">
        <name>Zn(2+)</name>
        <dbReference type="ChEBI" id="CHEBI:29105"/>
    </cofactor>
    <text evidence="10">Binds 2 Zn(2+) ions per subunit.</text>
</comment>
<feature type="binding site" evidence="10">
    <location>
        <position position="136"/>
    </location>
    <ligand>
        <name>Ca(2+)</name>
        <dbReference type="ChEBI" id="CHEBI:29108"/>
        <label>3</label>
    </ligand>
</feature>
<feature type="binding site" evidence="10">
    <location>
        <position position="141"/>
    </location>
    <ligand>
        <name>Zn(2+)</name>
        <dbReference type="ChEBI" id="CHEBI:29105"/>
        <label>1</label>
    </ligand>
</feature>
<feature type="binding site" evidence="10">
    <location>
        <position position="379"/>
    </location>
    <ligand>
        <name>Ca(2+)</name>
        <dbReference type="ChEBI" id="CHEBI:29108"/>
        <label>4</label>
    </ligand>
</feature>
<evidence type="ECO:0000259" key="13">
    <source>
        <dbReference type="SMART" id="SM00235"/>
    </source>
</evidence>
<keyword evidence="10" id="KW-0106">Calcium</keyword>
<dbReference type="SUPFAM" id="SSF55486">
    <property type="entry name" value="Metalloproteases ('zincins'), catalytic domain"/>
    <property type="match status" value="1"/>
</dbReference>
<keyword evidence="3 9" id="KW-0479">Metal-binding</keyword>
<dbReference type="GO" id="GO:0030198">
    <property type="term" value="P:extracellular matrix organization"/>
    <property type="evidence" value="ECO:0007669"/>
    <property type="project" value="TreeGrafter"/>
</dbReference>
<evidence type="ECO:0000256" key="9">
    <source>
        <dbReference type="PIRSR" id="PIRSR001191-2"/>
    </source>
</evidence>
<feature type="binding site" evidence="9">
    <location>
        <position position="187"/>
    </location>
    <ligand>
        <name>Zn(2+)</name>
        <dbReference type="ChEBI" id="CHEBI:29105"/>
        <label>2</label>
        <note>catalytic</note>
    </ligand>
</feature>
<dbReference type="PROSITE" id="PS51642">
    <property type="entry name" value="HEMOPEXIN_2"/>
    <property type="match status" value="2"/>
</dbReference>
<comment type="cofactor">
    <cofactor evidence="10">
        <name>Ca(2+)</name>
        <dbReference type="ChEBI" id="CHEBI:29108"/>
    </cofactor>
    <text evidence="10">Can bind about 5 Ca(2+) ions per subunit.</text>
</comment>
<feature type="binding site" evidence="10">
    <location>
        <position position="336"/>
    </location>
    <ligand>
        <name>Ca(2+)</name>
        <dbReference type="ChEBI" id="CHEBI:29108"/>
        <label>5</label>
    </ligand>
</feature>
<sequence length="398" mass="45685">MSYHLEPTRSIPNTGNKQKRFNDVAEFNLRQCRLSYSDINENGINRIREKRYVLFKKKWTKLRLTYCAVYPVIPLKISRADVENIVDEAIGMWSNVSGLTFDKRECNRDNVISSTDIVVSFETKDHGDDYPFDGPSGVVGHAFFPGTKSQGRVHMDAAENYTRNSKIGLNLLQILTHELGHTLGLRHSENHGAVMAPYYKPYTPNFQLSTDDIKGIQHLYGLPGDSVLDACNVEGFDAACNTQNGSIYIFKGKYYWRFDEHINLDMKTDTPGKILDDWNGLPDNLDSAFYWPKTGHTFFFKDKLFWVYLNNQPISKDYPKNINNLLIDPPLPIESAFYNHIDETITFTKADSYKKFSKLYAQVEGNINDWNLKNVSNIDAAFQLQNFILLLSKADYYG</sequence>
<dbReference type="GO" id="GO:0006508">
    <property type="term" value="P:proteolysis"/>
    <property type="evidence" value="ECO:0007669"/>
    <property type="project" value="UniProtKB-KW"/>
</dbReference>
<evidence type="ECO:0000256" key="5">
    <source>
        <dbReference type="ARBA" id="ARBA00022801"/>
    </source>
</evidence>
<organism evidence="14 15">
    <name type="scientific">Dimorphilus gyrociliatus</name>
    <dbReference type="NCBI Taxonomy" id="2664684"/>
    <lineage>
        <taxon>Eukaryota</taxon>
        <taxon>Metazoa</taxon>
        <taxon>Spiralia</taxon>
        <taxon>Lophotrochozoa</taxon>
        <taxon>Annelida</taxon>
        <taxon>Polychaeta</taxon>
        <taxon>Polychaeta incertae sedis</taxon>
        <taxon>Dinophilidae</taxon>
        <taxon>Dimorphilus</taxon>
    </lineage>
</organism>
<keyword evidence="7" id="KW-0482">Metalloprotease</keyword>
<dbReference type="CDD" id="cd04278">
    <property type="entry name" value="ZnMc_MMP"/>
    <property type="match status" value="1"/>
</dbReference>
<accession>A0A7I8VA31</accession>
<keyword evidence="4" id="KW-0732">Signal</keyword>
<dbReference type="GO" id="GO:0030574">
    <property type="term" value="P:collagen catabolic process"/>
    <property type="evidence" value="ECO:0007669"/>
    <property type="project" value="TreeGrafter"/>
</dbReference>
<evidence type="ECO:0000256" key="10">
    <source>
        <dbReference type="PIRSR" id="PIRSR621190-2"/>
    </source>
</evidence>
<feature type="modified residue" description="Phosphotyrosine; by PKDCC" evidence="11">
    <location>
        <position position="318"/>
    </location>
</feature>
<dbReference type="GO" id="GO:0004222">
    <property type="term" value="F:metalloendopeptidase activity"/>
    <property type="evidence" value="ECO:0007669"/>
    <property type="project" value="InterPro"/>
</dbReference>
<evidence type="ECO:0000256" key="3">
    <source>
        <dbReference type="ARBA" id="ARBA00022723"/>
    </source>
</evidence>
<dbReference type="OrthoDB" id="406838at2759"/>
<dbReference type="GO" id="GO:0031012">
    <property type="term" value="C:extracellular matrix"/>
    <property type="evidence" value="ECO:0007669"/>
    <property type="project" value="InterPro"/>
</dbReference>
<reference evidence="14 15" key="1">
    <citation type="submission" date="2020-08" db="EMBL/GenBank/DDBJ databases">
        <authorList>
            <person name="Hejnol A."/>
        </authorList>
    </citation>
    <scope>NUCLEOTIDE SEQUENCE [LARGE SCALE GENOMIC DNA]</scope>
</reference>
<dbReference type="EMBL" id="CAJFCJ010000002">
    <property type="protein sequence ID" value="CAD5112527.1"/>
    <property type="molecule type" value="Genomic_DNA"/>
</dbReference>
<evidence type="ECO:0000256" key="12">
    <source>
        <dbReference type="PROSITE-ProRule" id="PRU01011"/>
    </source>
</evidence>
<feature type="binding site" evidence="10">
    <location>
        <position position="237"/>
    </location>
    <ligand>
        <name>Ca(2+)</name>
        <dbReference type="ChEBI" id="CHEBI:29108"/>
        <label>4</label>
    </ligand>
</feature>
<feature type="binding site" evidence="9">
    <location>
        <position position="181"/>
    </location>
    <ligand>
        <name>Zn(2+)</name>
        <dbReference type="ChEBI" id="CHEBI:29105"/>
        <label>2</label>
        <note>catalytic</note>
    </ligand>
</feature>
<evidence type="ECO:0000256" key="2">
    <source>
        <dbReference type="ARBA" id="ARBA00022670"/>
    </source>
</evidence>
<dbReference type="PANTHER" id="PTHR10201">
    <property type="entry name" value="MATRIX METALLOPROTEINASE"/>
    <property type="match status" value="1"/>
</dbReference>
<dbReference type="Pfam" id="PF00045">
    <property type="entry name" value="Hemopexin"/>
    <property type="match status" value="2"/>
</dbReference>
<feature type="binding site" evidence="10">
    <location>
        <position position="154"/>
    </location>
    <ligand>
        <name>Zn(2+)</name>
        <dbReference type="ChEBI" id="CHEBI:29105"/>
        <label>1</label>
    </ligand>
</feature>
<dbReference type="GO" id="GO:0008270">
    <property type="term" value="F:zinc ion binding"/>
    <property type="evidence" value="ECO:0007669"/>
    <property type="project" value="InterPro"/>
</dbReference>
<dbReference type="SUPFAM" id="SSF50923">
    <property type="entry name" value="Hemopexin-like domain"/>
    <property type="match status" value="1"/>
</dbReference>
<dbReference type="Gene3D" id="2.110.10.10">
    <property type="entry name" value="Hemopexin-like domain"/>
    <property type="match status" value="1"/>
</dbReference>
<dbReference type="InterPro" id="IPR006026">
    <property type="entry name" value="Peptidase_Metallo"/>
</dbReference>
<feature type="domain" description="Peptidase metallopeptidase" evidence="13">
    <location>
        <begin position="55"/>
        <end position="222"/>
    </location>
</feature>
<keyword evidence="2" id="KW-0645">Protease</keyword>
<dbReference type="InterPro" id="IPR033739">
    <property type="entry name" value="M10A_MMP"/>
</dbReference>
<dbReference type="PANTHER" id="PTHR10201:SF291">
    <property type="entry name" value="MATRIX METALLOPROTEINASE 1, ISOFORM C-RELATED"/>
    <property type="match status" value="1"/>
</dbReference>
<feature type="repeat" description="Hemopexin" evidence="12">
    <location>
        <begin position="233"/>
        <end position="281"/>
    </location>
</feature>
<dbReference type="AlphaFoldDB" id="A0A7I8VA31"/>
<protein>
    <submittedName>
        <fullName evidence="14">DgyrCDS1738</fullName>
    </submittedName>
</protein>
<dbReference type="SMART" id="SM00120">
    <property type="entry name" value="HX"/>
    <property type="match status" value="2"/>
</dbReference>
<feature type="binding site" evidence="10">
    <location>
        <position position="116"/>
    </location>
    <ligand>
        <name>Ca(2+)</name>
        <dbReference type="ChEBI" id="CHEBI:29108"/>
        <label>2</label>
    </ligand>
</feature>
<feature type="binding site" evidence="10">
    <location>
        <position position="133"/>
    </location>
    <ligand>
        <name>Ca(2+)</name>
        <dbReference type="ChEBI" id="CHEBI:29108"/>
        <label>3</label>
    </ligand>
</feature>
<dbReference type="InterPro" id="IPR018487">
    <property type="entry name" value="Hemopexin-like_repeat"/>
</dbReference>
<dbReference type="InterPro" id="IPR001818">
    <property type="entry name" value="Pept_M10_metallopeptidase"/>
</dbReference>
<feature type="binding site" evidence="10">
    <location>
        <position position="156"/>
    </location>
    <ligand>
        <name>Ca(2+)</name>
        <dbReference type="ChEBI" id="CHEBI:29108"/>
        <label>3</label>
    </ligand>
</feature>
<feature type="active site" evidence="8">
    <location>
        <position position="178"/>
    </location>
</feature>
<evidence type="ECO:0000256" key="7">
    <source>
        <dbReference type="ARBA" id="ARBA00023049"/>
    </source>
</evidence>
<feature type="binding site" evidence="10">
    <location>
        <position position="195"/>
    </location>
    <ligand>
        <name>Zn(2+)</name>
        <dbReference type="ChEBI" id="CHEBI:29105"/>
        <label>2</label>
        <note>catalytic</note>
    </ligand>
</feature>
<evidence type="ECO:0000256" key="6">
    <source>
        <dbReference type="ARBA" id="ARBA00022833"/>
    </source>
</evidence>
<feature type="binding site" evidence="10">
    <location>
        <position position="288"/>
    </location>
    <ligand>
        <name>Ca(2+)</name>
        <dbReference type="ChEBI" id="CHEBI:29108"/>
        <label>5</label>
    </ligand>
</feature>
<comment type="caution">
    <text evidence="14">The sequence shown here is derived from an EMBL/GenBank/DDBJ whole genome shotgun (WGS) entry which is preliminary data.</text>
</comment>
<feature type="binding site" evidence="10">
    <location>
        <position position="159"/>
    </location>
    <ligand>
        <name>Ca(2+)</name>
        <dbReference type="ChEBI" id="CHEBI:29108"/>
        <label>3</label>
    </ligand>
</feature>
<proteinExistence type="inferred from homology"/>
<gene>
    <name evidence="14" type="ORF">DGYR_LOCUS1655</name>
</gene>
<dbReference type="PRINTS" id="PR00138">
    <property type="entry name" value="MATRIXIN"/>
</dbReference>
<feature type="binding site" evidence="10">
    <location>
        <position position="286"/>
    </location>
    <ligand>
        <name>Ca(2+)</name>
        <dbReference type="ChEBI" id="CHEBI:29108"/>
        <label>4</label>
    </ligand>
</feature>
<evidence type="ECO:0000313" key="14">
    <source>
        <dbReference type="EMBL" id="CAD5112527.1"/>
    </source>
</evidence>
<keyword evidence="15" id="KW-1185">Reference proteome</keyword>